<feature type="compositionally biased region" description="Acidic residues" evidence="1">
    <location>
        <begin position="612"/>
        <end position="623"/>
    </location>
</feature>
<organism evidence="2 3">
    <name type="scientific">Linnemannia gamsii</name>
    <dbReference type="NCBI Taxonomy" id="64522"/>
    <lineage>
        <taxon>Eukaryota</taxon>
        <taxon>Fungi</taxon>
        <taxon>Fungi incertae sedis</taxon>
        <taxon>Mucoromycota</taxon>
        <taxon>Mortierellomycotina</taxon>
        <taxon>Mortierellomycetes</taxon>
        <taxon>Mortierellales</taxon>
        <taxon>Mortierellaceae</taxon>
        <taxon>Linnemannia</taxon>
    </lineage>
</organism>
<feature type="compositionally biased region" description="Basic residues" evidence="1">
    <location>
        <begin position="151"/>
        <end position="171"/>
    </location>
</feature>
<protein>
    <submittedName>
        <fullName evidence="2">Uncharacterized protein</fullName>
    </submittedName>
</protein>
<dbReference type="Proteomes" id="UP001194696">
    <property type="component" value="Unassembled WGS sequence"/>
</dbReference>
<keyword evidence="3" id="KW-1185">Reference proteome</keyword>
<comment type="caution">
    <text evidence="2">The sequence shown here is derived from an EMBL/GenBank/DDBJ whole genome shotgun (WGS) entry which is preliminary data.</text>
</comment>
<dbReference type="EMBL" id="JAAAIM010000618">
    <property type="protein sequence ID" value="KAG0285933.1"/>
    <property type="molecule type" value="Genomic_DNA"/>
</dbReference>
<sequence>MGQFKHDFINLHGLQDPSFQSTPEYLAAHIGSENLYPKNPYIILDDEIAEVADEYIPVGTTRLPVKDISNFRVGAQVVVERQSSESWIQRLGMDHISERPDGREETLDWDSRQYRLRFVRKIKAVERKDRKAGSGGGGSHSDSHSAAINRPPKKAKPSHKGANRLQTRQRRQQPSQPLEQLQEQVQEPQMVQDAQQINHNINIGPLSILRYTADTNRTGQPQPLEAEEDFQEIQITLQENSSSSEDDPTDNTDGTPGFLHLDIPLVMNLDPVYGPGIVYNFKRETHIPTDIGVENLALYSHHDPSPSNPFDERHGWFAVLIDHCENCWAANIKTHHFVSGIKAGSGSKHVTIQDSEVLTPVSKPKEGGRRYMFMLQGQMGLVKRCFSEYARHDFITGAKTPGPNVFVDSEGVHANNDAGPHDRWTTGTLYDNVQSTHLRVRNRGWLGSGQGWAGAFQVIYHSSARSPACFQSPPGATNWIIGFEGTLSNKPKEFEGDDATFLDPEPSDIGHTPRSLYWSQLVARMGGTQTAAETVEKIVGVAGKNRYKQPLRRKFVTIDEIALADGAIRSSSPSKLEMDEEEEEASIAQLQKDIQRMELEIKEGGYEQLPLDNDEEENEDDTW</sequence>
<accession>A0ABQ7JX91</accession>
<reference evidence="2 3" key="1">
    <citation type="journal article" date="2020" name="Fungal Divers.">
        <title>Resolving the Mortierellaceae phylogeny through synthesis of multi-gene phylogenetics and phylogenomics.</title>
        <authorList>
            <person name="Vandepol N."/>
            <person name="Liber J."/>
            <person name="Desiro A."/>
            <person name="Na H."/>
            <person name="Kennedy M."/>
            <person name="Barry K."/>
            <person name="Grigoriev I.V."/>
            <person name="Miller A.N."/>
            <person name="O'Donnell K."/>
            <person name="Stajich J.E."/>
            <person name="Bonito G."/>
        </authorList>
    </citation>
    <scope>NUCLEOTIDE SEQUENCE [LARGE SCALE GENOMIC DNA]</scope>
    <source>
        <strain evidence="2 3">AD045</strain>
    </source>
</reference>
<gene>
    <name evidence="2" type="ORF">BGZ96_009895</name>
</gene>
<feature type="region of interest" description="Disordered" evidence="1">
    <location>
        <begin position="603"/>
        <end position="623"/>
    </location>
</feature>
<evidence type="ECO:0000313" key="3">
    <source>
        <dbReference type="Proteomes" id="UP001194696"/>
    </source>
</evidence>
<evidence type="ECO:0000256" key="1">
    <source>
        <dbReference type="SAM" id="MobiDB-lite"/>
    </source>
</evidence>
<feature type="region of interest" description="Disordered" evidence="1">
    <location>
        <begin position="127"/>
        <end position="190"/>
    </location>
</feature>
<feature type="compositionally biased region" description="Low complexity" evidence="1">
    <location>
        <begin position="172"/>
        <end position="189"/>
    </location>
</feature>
<name>A0ABQ7JX91_9FUNG</name>
<evidence type="ECO:0000313" key="2">
    <source>
        <dbReference type="EMBL" id="KAG0285933.1"/>
    </source>
</evidence>
<proteinExistence type="predicted"/>